<dbReference type="InterPro" id="IPR027417">
    <property type="entry name" value="P-loop_NTPase"/>
</dbReference>
<evidence type="ECO:0000256" key="3">
    <source>
        <dbReference type="ARBA" id="ARBA00022840"/>
    </source>
</evidence>
<evidence type="ECO:0000256" key="2">
    <source>
        <dbReference type="ARBA" id="ARBA00022741"/>
    </source>
</evidence>
<dbReference type="CDD" id="cd03214">
    <property type="entry name" value="ABC_Iron-Siderophores_B12_Hemin"/>
    <property type="match status" value="1"/>
</dbReference>
<dbReference type="PROSITE" id="PS50893">
    <property type="entry name" value="ABC_TRANSPORTER_2"/>
    <property type="match status" value="1"/>
</dbReference>
<dbReference type="Proteomes" id="UP000199608">
    <property type="component" value="Unassembled WGS sequence"/>
</dbReference>
<dbReference type="InterPro" id="IPR017871">
    <property type="entry name" value="ABC_transporter-like_CS"/>
</dbReference>
<organism evidence="5 6">
    <name type="scientific">Desulfobacula phenolica</name>
    <dbReference type="NCBI Taxonomy" id="90732"/>
    <lineage>
        <taxon>Bacteria</taxon>
        <taxon>Pseudomonadati</taxon>
        <taxon>Thermodesulfobacteriota</taxon>
        <taxon>Desulfobacteria</taxon>
        <taxon>Desulfobacterales</taxon>
        <taxon>Desulfobacteraceae</taxon>
        <taxon>Desulfobacula</taxon>
    </lineage>
</organism>
<dbReference type="Gene3D" id="3.40.50.300">
    <property type="entry name" value="P-loop containing nucleotide triphosphate hydrolases"/>
    <property type="match status" value="1"/>
</dbReference>
<dbReference type="InterPro" id="IPR003593">
    <property type="entry name" value="AAA+_ATPase"/>
</dbReference>
<dbReference type="EMBL" id="FNLL01000004">
    <property type="protein sequence ID" value="SDU07182.1"/>
    <property type="molecule type" value="Genomic_DNA"/>
</dbReference>
<keyword evidence="6" id="KW-1185">Reference proteome</keyword>
<evidence type="ECO:0000256" key="1">
    <source>
        <dbReference type="ARBA" id="ARBA00022448"/>
    </source>
</evidence>
<dbReference type="InterPro" id="IPR003439">
    <property type="entry name" value="ABC_transporter-like_ATP-bd"/>
</dbReference>
<keyword evidence="3 5" id="KW-0067">ATP-binding</keyword>
<proteinExistence type="predicted"/>
<dbReference type="GO" id="GO:0016887">
    <property type="term" value="F:ATP hydrolysis activity"/>
    <property type="evidence" value="ECO:0007669"/>
    <property type="project" value="InterPro"/>
</dbReference>
<feature type="domain" description="ABC transporter" evidence="4">
    <location>
        <begin position="5"/>
        <end position="243"/>
    </location>
</feature>
<reference evidence="6" key="1">
    <citation type="submission" date="2016-10" db="EMBL/GenBank/DDBJ databases">
        <authorList>
            <person name="Varghese N."/>
            <person name="Submissions S."/>
        </authorList>
    </citation>
    <scope>NUCLEOTIDE SEQUENCE [LARGE SCALE GENOMIC DNA]</scope>
    <source>
        <strain evidence="6">DSM 3384</strain>
    </source>
</reference>
<dbReference type="PROSITE" id="PS00211">
    <property type="entry name" value="ABC_TRANSPORTER_1"/>
    <property type="match status" value="1"/>
</dbReference>
<gene>
    <name evidence="5" type="ORF">SAMN04487931_104179</name>
</gene>
<evidence type="ECO:0000313" key="5">
    <source>
        <dbReference type="EMBL" id="SDU07182.1"/>
    </source>
</evidence>
<dbReference type="GO" id="GO:0005524">
    <property type="term" value="F:ATP binding"/>
    <property type="evidence" value="ECO:0007669"/>
    <property type="project" value="UniProtKB-KW"/>
</dbReference>
<name>A0A1H2FIN7_9BACT</name>
<sequence length="280" mass="30504">MTGRVNISNLCFGYTGREKDLVFSKISFDLEQGEVFCLLGPNGSGKSTLLKCMARLLNPLEGSVCLDGENLNTLGAGKIARKIGFVPQSLVCVFPFTVEDIVIMGRASRIGMISSPSKTDRRKAFESMERIGISHLAKRPCNRLSGGEWQLVLIARALTQSPGVLLLDEPTSHLDLGNQIKILEVVDSLAKEGITIIMASHFPDHAFLNADKVGILKDRTMIALGDPNKVLSEDVLEITYGITIKIVTIDEGINRKICVPVLNQKKTKQQVKNGSIDGLV</sequence>
<dbReference type="PANTHER" id="PTHR42734:SF19">
    <property type="entry name" value="IRON COMPOUNDS ABC TRANSPORTER, ATP-BINDING PROTEIN"/>
    <property type="match status" value="1"/>
</dbReference>
<dbReference type="PANTHER" id="PTHR42734">
    <property type="entry name" value="METAL TRANSPORT SYSTEM ATP-BINDING PROTEIN TM_0124-RELATED"/>
    <property type="match status" value="1"/>
</dbReference>
<accession>A0A1H2FIN7</accession>
<dbReference type="AlphaFoldDB" id="A0A1H2FIN7"/>
<dbReference type="RefSeq" id="WP_014956440.1">
    <property type="nucleotide sequence ID" value="NZ_FNLL01000004.1"/>
</dbReference>
<keyword evidence="2" id="KW-0547">Nucleotide-binding</keyword>
<keyword evidence="1" id="KW-0813">Transport</keyword>
<protein>
    <submittedName>
        <fullName evidence="5">Iron complex transport system ATP-binding protein</fullName>
    </submittedName>
</protein>
<dbReference type="SMART" id="SM00382">
    <property type="entry name" value="AAA"/>
    <property type="match status" value="1"/>
</dbReference>
<dbReference type="FunFam" id="3.40.50.300:FF:000134">
    <property type="entry name" value="Iron-enterobactin ABC transporter ATP-binding protein"/>
    <property type="match status" value="1"/>
</dbReference>
<evidence type="ECO:0000313" key="6">
    <source>
        <dbReference type="Proteomes" id="UP000199608"/>
    </source>
</evidence>
<dbReference type="InterPro" id="IPR050153">
    <property type="entry name" value="Metal_Ion_Import_ABC"/>
</dbReference>
<evidence type="ECO:0000259" key="4">
    <source>
        <dbReference type="PROSITE" id="PS50893"/>
    </source>
</evidence>
<dbReference type="Pfam" id="PF00005">
    <property type="entry name" value="ABC_tran"/>
    <property type="match status" value="1"/>
</dbReference>
<dbReference type="SUPFAM" id="SSF52540">
    <property type="entry name" value="P-loop containing nucleoside triphosphate hydrolases"/>
    <property type="match status" value="1"/>
</dbReference>